<gene>
    <name evidence="1" type="ORF">JTE90_012929</name>
</gene>
<accession>A0AAV6UZT5</accession>
<dbReference type="EMBL" id="JAFNEN010000205">
    <property type="protein sequence ID" value="KAG8189754.1"/>
    <property type="molecule type" value="Genomic_DNA"/>
</dbReference>
<comment type="caution">
    <text evidence="1">The sequence shown here is derived from an EMBL/GenBank/DDBJ whole genome shotgun (WGS) entry which is preliminary data.</text>
</comment>
<dbReference type="Proteomes" id="UP000827092">
    <property type="component" value="Unassembled WGS sequence"/>
</dbReference>
<evidence type="ECO:0000313" key="2">
    <source>
        <dbReference type="Proteomes" id="UP000827092"/>
    </source>
</evidence>
<sequence>MTCRTLLRVRRSVTSPNAPGKVTHETFYCTPEEKIVWWKRGGEEQYRHGTAEKVVYYTFDKKFNFVFPLVETRSGRL</sequence>
<keyword evidence="2" id="KW-1185">Reference proteome</keyword>
<evidence type="ECO:0000313" key="1">
    <source>
        <dbReference type="EMBL" id="KAG8189754.1"/>
    </source>
</evidence>
<proteinExistence type="predicted"/>
<protein>
    <submittedName>
        <fullName evidence="1">Uncharacterized protein</fullName>
    </submittedName>
</protein>
<reference evidence="1 2" key="1">
    <citation type="journal article" date="2022" name="Nat. Ecol. Evol.">
        <title>A masculinizing supergene underlies an exaggerated male reproductive morph in a spider.</title>
        <authorList>
            <person name="Hendrickx F."/>
            <person name="De Corte Z."/>
            <person name="Sonet G."/>
            <person name="Van Belleghem S.M."/>
            <person name="Kostlbacher S."/>
            <person name="Vangestel C."/>
        </authorList>
    </citation>
    <scope>NUCLEOTIDE SEQUENCE [LARGE SCALE GENOMIC DNA]</scope>
    <source>
        <strain evidence="1">W744_W776</strain>
    </source>
</reference>
<organism evidence="1 2">
    <name type="scientific">Oedothorax gibbosus</name>
    <dbReference type="NCBI Taxonomy" id="931172"/>
    <lineage>
        <taxon>Eukaryota</taxon>
        <taxon>Metazoa</taxon>
        <taxon>Ecdysozoa</taxon>
        <taxon>Arthropoda</taxon>
        <taxon>Chelicerata</taxon>
        <taxon>Arachnida</taxon>
        <taxon>Araneae</taxon>
        <taxon>Araneomorphae</taxon>
        <taxon>Entelegynae</taxon>
        <taxon>Araneoidea</taxon>
        <taxon>Linyphiidae</taxon>
        <taxon>Erigoninae</taxon>
        <taxon>Oedothorax</taxon>
    </lineage>
</organism>
<dbReference type="AlphaFoldDB" id="A0AAV6UZT5"/>
<name>A0AAV6UZT5_9ARAC</name>